<evidence type="ECO:0000256" key="5">
    <source>
        <dbReference type="SAM" id="MobiDB-lite"/>
    </source>
</evidence>
<gene>
    <name evidence="8" type="primary">hrpB</name>
    <name evidence="8" type="ORF">U1T56_03485</name>
</gene>
<keyword evidence="9" id="KW-1185">Reference proteome</keyword>
<dbReference type="InterPro" id="IPR001650">
    <property type="entry name" value="Helicase_C-like"/>
</dbReference>
<dbReference type="SMART" id="SM00487">
    <property type="entry name" value="DEXDc"/>
    <property type="match status" value="1"/>
</dbReference>
<dbReference type="InterPro" id="IPR013689">
    <property type="entry name" value="RNA_helicase_ATP-dep_HrpB_C"/>
</dbReference>
<dbReference type="Pfam" id="PF00271">
    <property type="entry name" value="Helicase_C"/>
    <property type="match status" value="1"/>
</dbReference>
<dbReference type="PANTHER" id="PTHR43519">
    <property type="entry name" value="ATP-DEPENDENT RNA HELICASE HRPB"/>
    <property type="match status" value="1"/>
</dbReference>
<dbReference type="CDD" id="cd17990">
    <property type="entry name" value="DEXHc_HrpB"/>
    <property type="match status" value="1"/>
</dbReference>
<comment type="caution">
    <text evidence="8">The sequence shown here is derived from an EMBL/GenBank/DDBJ whole genome shotgun (WGS) entry which is preliminary data.</text>
</comment>
<keyword evidence="1" id="KW-0547">Nucleotide-binding</keyword>
<proteinExistence type="predicted"/>
<dbReference type="PANTHER" id="PTHR43519:SF1">
    <property type="entry name" value="ATP-DEPENDENT RNA HELICASE HRPB"/>
    <property type="match status" value="1"/>
</dbReference>
<dbReference type="PROSITE" id="PS51192">
    <property type="entry name" value="HELICASE_ATP_BIND_1"/>
    <property type="match status" value="1"/>
</dbReference>
<evidence type="ECO:0000256" key="3">
    <source>
        <dbReference type="ARBA" id="ARBA00022806"/>
    </source>
</evidence>
<keyword evidence="2 8" id="KW-0378">Hydrolase</keyword>
<dbReference type="Pfam" id="PF00270">
    <property type="entry name" value="DEAD"/>
    <property type="match status" value="1"/>
</dbReference>
<organism evidence="8 9">
    <name type="scientific">Benzoatithermus flavus</name>
    <dbReference type="NCBI Taxonomy" id="3108223"/>
    <lineage>
        <taxon>Bacteria</taxon>
        <taxon>Pseudomonadati</taxon>
        <taxon>Pseudomonadota</taxon>
        <taxon>Alphaproteobacteria</taxon>
        <taxon>Geminicoccales</taxon>
        <taxon>Geminicoccaceae</taxon>
        <taxon>Benzoatithermus</taxon>
    </lineage>
</organism>
<dbReference type="InterPro" id="IPR056329">
    <property type="entry name" value="CON_HrpB"/>
</dbReference>
<dbReference type="SUPFAM" id="SSF52540">
    <property type="entry name" value="P-loop containing nucleoside triphosphate hydrolases"/>
    <property type="match status" value="1"/>
</dbReference>
<dbReference type="SMART" id="SM00847">
    <property type="entry name" value="HA2"/>
    <property type="match status" value="1"/>
</dbReference>
<dbReference type="PROSITE" id="PS51194">
    <property type="entry name" value="HELICASE_CTER"/>
    <property type="match status" value="1"/>
</dbReference>
<keyword evidence="4" id="KW-0067">ATP-binding</keyword>
<protein>
    <submittedName>
        <fullName evidence="8">ATP-dependent helicase HrpB</fullName>
        <ecNumber evidence="8">3.6.4.13</ecNumber>
    </submittedName>
</protein>
<dbReference type="NCBIfam" id="TIGR01970">
    <property type="entry name" value="DEAH_box_HrpB"/>
    <property type="match status" value="1"/>
</dbReference>
<dbReference type="EC" id="3.6.4.13" evidence="8"/>
<dbReference type="InterPro" id="IPR014001">
    <property type="entry name" value="Helicase_ATP-bd"/>
</dbReference>
<feature type="domain" description="Helicase C-terminal" evidence="7">
    <location>
        <begin position="213"/>
        <end position="379"/>
    </location>
</feature>
<dbReference type="InterPro" id="IPR048333">
    <property type="entry name" value="HA2_WH"/>
</dbReference>
<dbReference type="GO" id="GO:0016787">
    <property type="term" value="F:hydrolase activity"/>
    <property type="evidence" value="ECO:0007669"/>
    <property type="project" value="UniProtKB-KW"/>
</dbReference>
<dbReference type="RefSeq" id="WP_418158049.1">
    <property type="nucleotide sequence ID" value="NZ_JBBLZC010000002.1"/>
</dbReference>
<evidence type="ECO:0000259" key="6">
    <source>
        <dbReference type="PROSITE" id="PS51192"/>
    </source>
</evidence>
<evidence type="ECO:0000256" key="2">
    <source>
        <dbReference type="ARBA" id="ARBA00022801"/>
    </source>
</evidence>
<evidence type="ECO:0000313" key="9">
    <source>
        <dbReference type="Proteomes" id="UP001375743"/>
    </source>
</evidence>
<dbReference type="Pfam" id="PF24473">
    <property type="entry name" value="CON_HrpB"/>
    <property type="match status" value="1"/>
</dbReference>
<dbReference type="Proteomes" id="UP001375743">
    <property type="component" value="Unassembled WGS sequence"/>
</dbReference>
<dbReference type="InterPro" id="IPR049614">
    <property type="entry name" value="HrpB_DEXH"/>
</dbReference>
<evidence type="ECO:0000256" key="4">
    <source>
        <dbReference type="ARBA" id="ARBA00022840"/>
    </source>
</evidence>
<dbReference type="Gene3D" id="1.20.120.1080">
    <property type="match status" value="1"/>
</dbReference>
<evidence type="ECO:0000256" key="1">
    <source>
        <dbReference type="ARBA" id="ARBA00022741"/>
    </source>
</evidence>
<feature type="domain" description="Helicase ATP-binding" evidence="6">
    <location>
        <begin position="23"/>
        <end position="187"/>
    </location>
</feature>
<dbReference type="PIRSF" id="PIRSF005496">
    <property type="entry name" value="ATP_hel_hrpB"/>
    <property type="match status" value="1"/>
</dbReference>
<dbReference type="InterPro" id="IPR011545">
    <property type="entry name" value="DEAD/DEAH_box_helicase_dom"/>
</dbReference>
<accession>A0ABU8XMW2</accession>
<name>A0ABU8XMW2_9PROT</name>
<dbReference type="InterPro" id="IPR027417">
    <property type="entry name" value="P-loop_NTPase"/>
</dbReference>
<dbReference type="InterPro" id="IPR010225">
    <property type="entry name" value="HrpB"/>
</dbReference>
<feature type="region of interest" description="Disordered" evidence="5">
    <location>
        <begin position="804"/>
        <end position="826"/>
    </location>
</feature>
<keyword evidence="3 8" id="KW-0347">Helicase</keyword>
<dbReference type="Pfam" id="PF04408">
    <property type="entry name" value="WHD_HA2"/>
    <property type="match status" value="1"/>
</dbReference>
<dbReference type="EMBL" id="JBBLZC010000002">
    <property type="protein sequence ID" value="MEK0082201.1"/>
    <property type="molecule type" value="Genomic_DNA"/>
</dbReference>
<evidence type="ECO:0000259" key="7">
    <source>
        <dbReference type="PROSITE" id="PS51194"/>
    </source>
</evidence>
<evidence type="ECO:0000313" key="8">
    <source>
        <dbReference type="EMBL" id="MEK0082201.1"/>
    </source>
</evidence>
<dbReference type="CDD" id="cd18791">
    <property type="entry name" value="SF2_C_RHA"/>
    <property type="match status" value="1"/>
</dbReference>
<dbReference type="SMART" id="SM00490">
    <property type="entry name" value="HELICc"/>
    <property type="match status" value="1"/>
</dbReference>
<dbReference type="Pfam" id="PF08482">
    <property type="entry name" value="HrpB_C"/>
    <property type="match status" value="1"/>
</dbReference>
<dbReference type="Gene3D" id="3.40.50.300">
    <property type="entry name" value="P-loop containing nucleotide triphosphate hydrolases"/>
    <property type="match status" value="2"/>
</dbReference>
<sequence length="826" mass="89812">MPEHVSLAALTALPVEEAIPRLRAALAAHAAAVLEAPPGAGKTTLVPLRLLDEPWLAGRRILVLEPRRLAARGAAARMAELLGEEPGETVGYAMRFERRVGQHTRIEVVTEGLLTRRLQRDPMLEAYGLVVFDEFHERSLDADLGLALCLEVQESLRPDLKLLVMSATLDGAATARLLGDVPVVRSEGRLFPVRVEHLAGDPGEALELHVARAVQEALAASSGSILVFLPGAGEIRRAEALLRDRLRDPAIAIHPLYGDLPRAAQDAAIRPAPSGRRKIVLATNIAETSLTIEGVAVVIDAGLERRARFSPRTGMSRLVTVPISRASAEQRKGRAGRLGPGICYRLWPPEEDRGRREHRPAEIEEADLAPLALELAVWGVRDPAALRLPTRPPVGPFQQARELLRELEALDASGAVTPHGRAMAELPLHPRLAHMVLRARERGMAGTALAVAALLSGRDSDRDRSDADLVRRVELLGRGAGATREAERIRRQLGRALGGEPGEARAEAVGAVTALAYPDRLAQARGGPGSFRLANGRGARLDPLDPLAKEPWLAVAELDDAGAEARIRLAAPLSLATVEALFGERFTTEEEVRFDPREAAVTARRVTRLGALVVKEQALTAIDPERVAAALCQGIRAKGLVVLPWSDAARQLRARVAFLRRREPECWPDLDDPALLAGLEEWLAPWLAGRRRLVDLADIDLQAILKSRLDHAQWRELERRAPARLPVPSGREIAIDYTADPPVLAVKLQELFGLAVTPAVDEGRVKLSLQLLSPAQRPVAVTRDLAGFWVTGYPAVRKELRGRYPKHPWPEDPLTAPATHKAKPRA</sequence>
<dbReference type="InterPro" id="IPR007502">
    <property type="entry name" value="Helicase-assoc_dom"/>
</dbReference>
<dbReference type="GO" id="GO:0003724">
    <property type="term" value="F:RNA helicase activity"/>
    <property type="evidence" value="ECO:0007669"/>
    <property type="project" value="UniProtKB-EC"/>
</dbReference>
<reference evidence="8 9" key="1">
    <citation type="submission" date="2024-01" db="EMBL/GenBank/DDBJ databases">
        <title>Multi-omics insights into the function and evolution of sodium benzoate biodegradation pathways in Benzoatithermus flavus gen. nov., sp. nov. from hot spring.</title>
        <authorList>
            <person name="Hu C.-J."/>
            <person name="Li W.-J."/>
        </authorList>
    </citation>
    <scope>NUCLEOTIDE SEQUENCE [LARGE SCALE GENOMIC DNA]</scope>
    <source>
        <strain evidence="8 9">SYSU G07066</strain>
    </source>
</reference>